<sequence>EPGPLHRAVGDPVHHRHGRLHDAPQRHRGVHVRRADAQRRQPRAGHLLAGARHPRRPGRRVLRHGGGRGRGRGRAGHHHHDLPHPPLGLGRRRQPAEVL</sequence>
<evidence type="ECO:0000313" key="2">
    <source>
        <dbReference type="EMBL" id="CAA9304689.1"/>
    </source>
</evidence>
<feature type="region of interest" description="Disordered" evidence="1">
    <location>
        <begin position="1"/>
        <end position="99"/>
    </location>
</feature>
<feature type="compositionally biased region" description="Basic residues" evidence="1">
    <location>
        <begin position="52"/>
        <end position="81"/>
    </location>
</feature>
<feature type="non-terminal residue" evidence="2">
    <location>
        <position position="1"/>
    </location>
</feature>
<proteinExistence type="predicted"/>
<feature type="non-terminal residue" evidence="2">
    <location>
        <position position="99"/>
    </location>
</feature>
<protein>
    <submittedName>
        <fullName evidence="2">NADH-ubiquinone oxidoreductase chain K</fullName>
        <ecNumber evidence="2">1.6.5.3</ecNumber>
    </submittedName>
</protein>
<name>A0A6J4KGT8_9ACTN</name>
<organism evidence="2">
    <name type="scientific">uncultured Friedmanniella sp</name>
    <dbReference type="NCBI Taxonomy" id="335381"/>
    <lineage>
        <taxon>Bacteria</taxon>
        <taxon>Bacillati</taxon>
        <taxon>Actinomycetota</taxon>
        <taxon>Actinomycetes</taxon>
        <taxon>Propionibacteriales</taxon>
        <taxon>Nocardioidaceae</taxon>
        <taxon>Friedmanniella</taxon>
        <taxon>environmental samples</taxon>
    </lineage>
</organism>
<dbReference type="EC" id="1.6.5.3" evidence="2"/>
<reference evidence="2" key="1">
    <citation type="submission" date="2020-02" db="EMBL/GenBank/DDBJ databases">
        <authorList>
            <person name="Meier V. D."/>
        </authorList>
    </citation>
    <scope>NUCLEOTIDE SEQUENCE</scope>
    <source>
        <strain evidence="2">AVDCRST_MAG48</strain>
    </source>
</reference>
<dbReference type="GO" id="GO:0016491">
    <property type="term" value="F:oxidoreductase activity"/>
    <property type="evidence" value="ECO:0007669"/>
    <property type="project" value="UniProtKB-KW"/>
</dbReference>
<dbReference type="AlphaFoldDB" id="A0A6J4KGT8"/>
<keyword evidence="2" id="KW-0560">Oxidoreductase</keyword>
<dbReference type="EMBL" id="CADCTS010000232">
    <property type="protein sequence ID" value="CAA9304689.1"/>
    <property type="molecule type" value="Genomic_DNA"/>
</dbReference>
<keyword evidence="2" id="KW-0830">Ubiquinone</keyword>
<evidence type="ECO:0000256" key="1">
    <source>
        <dbReference type="SAM" id="MobiDB-lite"/>
    </source>
</evidence>
<gene>
    <name evidence="2" type="ORF">AVDCRST_MAG48-1604</name>
</gene>
<accession>A0A6J4KGT8</accession>